<evidence type="ECO:0000313" key="3">
    <source>
        <dbReference type="EMBL" id="KXT14644.1"/>
    </source>
</evidence>
<feature type="region of interest" description="Disordered" evidence="1">
    <location>
        <begin position="169"/>
        <end position="202"/>
    </location>
</feature>
<evidence type="ECO:0000256" key="1">
    <source>
        <dbReference type="SAM" id="MobiDB-lite"/>
    </source>
</evidence>
<keyword evidence="2" id="KW-1133">Transmembrane helix</keyword>
<evidence type="ECO:0000313" key="4">
    <source>
        <dbReference type="Proteomes" id="UP000073492"/>
    </source>
</evidence>
<feature type="transmembrane region" description="Helical" evidence="2">
    <location>
        <begin position="75"/>
        <end position="98"/>
    </location>
</feature>
<comment type="caution">
    <text evidence="3">The sequence shown here is derived from an EMBL/GenBank/DDBJ whole genome shotgun (WGS) entry which is preliminary data.</text>
</comment>
<dbReference type="Proteomes" id="UP000073492">
    <property type="component" value="Unassembled WGS sequence"/>
</dbReference>
<dbReference type="STRING" id="113226.A0A139IJ07"/>
<name>A0A139IJ07_9PEZI</name>
<keyword evidence="4" id="KW-1185">Reference proteome</keyword>
<dbReference type="OrthoDB" id="3650046at2759"/>
<sequence>MSSSDIEKGARAQAFVQQPTAAHTSTRASFLPSYERAVNDNMRGFGEPEGQSNLHAFDNIQEPKHTKRRCMKREWLIAAIVTIICLALVLPLAVVIILRKNSTSEKVNSSPAQNFTRIVTIVKPVTKLTISLEQTTTMHTRSVTDTTFSVAPLTITTIAPSTVYVTVTPTPTSTSTPITTLTTTLPQPESTTTPSTETITSMSVSVSVSVSTATASTTETSSSSTSSTSTSTSTTSSSTTSTTSTSSGMSPEESAAWSSVYAQSSANRAALTMVPDFRTSATTLLSITTVENTIEKTSSGPVATLTGHFGFCGVDGAAC</sequence>
<gene>
    <name evidence="3" type="ORF">AC579_3707</name>
</gene>
<protein>
    <submittedName>
        <fullName evidence="3">Uncharacterized protein</fullName>
    </submittedName>
</protein>
<reference evidence="3 4" key="1">
    <citation type="submission" date="2015-07" db="EMBL/GenBank/DDBJ databases">
        <title>Comparative genomics of the Sigatoka disease complex on banana suggests a link between parallel evolutionary changes in Pseudocercospora fijiensis and Pseudocercospora eumusae and increased virulence on the banana host.</title>
        <authorList>
            <person name="Chang T.-C."/>
            <person name="Salvucci A."/>
            <person name="Crous P.W."/>
            <person name="Stergiopoulos I."/>
        </authorList>
    </citation>
    <scope>NUCLEOTIDE SEQUENCE [LARGE SCALE GENOMIC DNA]</scope>
    <source>
        <strain evidence="3 4">CBS 116634</strain>
    </source>
</reference>
<accession>A0A139IJ07</accession>
<feature type="compositionally biased region" description="Low complexity" evidence="1">
    <location>
        <begin position="214"/>
        <end position="247"/>
    </location>
</feature>
<feature type="region of interest" description="Disordered" evidence="1">
    <location>
        <begin position="1"/>
        <end position="27"/>
    </location>
</feature>
<proteinExistence type="predicted"/>
<feature type="region of interest" description="Disordered" evidence="1">
    <location>
        <begin position="214"/>
        <end position="252"/>
    </location>
</feature>
<feature type="compositionally biased region" description="Basic and acidic residues" evidence="1">
    <location>
        <begin position="1"/>
        <end position="10"/>
    </location>
</feature>
<feature type="compositionally biased region" description="Polar residues" evidence="1">
    <location>
        <begin position="15"/>
        <end position="27"/>
    </location>
</feature>
<dbReference type="EMBL" id="LFZO01000078">
    <property type="protein sequence ID" value="KXT14644.1"/>
    <property type="molecule type" value="Genomic_DNA"/>
</dbReference>
<dbReference type="AlphaFoldDB" id="A0A139IJ07"/>
<organism evidence="3 4">
    <name type="scientific">Pseudocercospora musae</name>
    <dbReference type="NCBI Taxonomy" id="113226"/>
    <lineage>
        <taxon>Eukaryota</taxon>
        <taxon>Fungi</taxon>
        <taxon>Dikarya</taxon>
        <taxon>Ascomycota</taxon>
        <taxon>Pezizomycotina</taxon>
        <taxon>Dothideomycetes</taxon>
        <taxon>Dothideomycetidae</taxon>
        <taxon>Mycosphaerellales</taxon>
        <taxon>Mycosphaerellaceae</taxon>
        <taxon>Pseudocercospora</taxon>
    </lineage>
</organism>
<keyword evidence="2" id="KW-0812">Transmembrane</keyword>
<keyword evidence="2" id="KW-0472">Membrane</keyword>
<evidence type="ECO:0000256" key="2">
    <source>
        <dbReference type="SAM" id="Phobius"/>
    </source>
</evidence>